<dbReference type="EMBL" id="JYNL01000009">
    <property type="protein sequence ID" value="KMO82525.1"/>
    <property type="molecule type" value="Genomic_DNA"/>
</dbReference>
<keyword evidence="2" id="KW-1185">Reference proteome</keyword>
<name>A0A0J6WH18_9MYCO</name>
<protein>
    <submittedName>
        <fullName evidence="1">Uncharacterized protein</fullName>
    </submittedName>
</protein>
<dbReference type="AlphaFoldDB" id="A0A0J6WH18"/>
<organism evidence="1 2">
    <name type="scientific">Mycolicibacterium chlorophenolicum</name>
    <dbReference type="NCBI Taxonomy" id="37916"/>
    <lineage>
        <taxon>Bacteria</taxon>
        <taxon>Bacillati</taxon>
        <taxon>Actinomycetota</taxon>
        <taxon>Actinomycetes</taxon>
        <taxon>Mycobacteriales</taxon>
        <taxon>Mycobacteriaceae</taxon>
        <taxon>Mycolicibacterium</taxon>
    </lineage>
</organism>
<reference evidence="1 2" key="1">
    <citation type="journal article" date="2015" name="Genome Biol. Evol.">
        <title>Characterization of Three Mycobacterium spp. with Potential Use in Bioremediation by Genome Sequencing and Comparative Genomics.</title>
        <authorList>
            <person name="Das S."/>
            <person name="Pettersson B.M."/>
            <person name="Behra P.R."/>
            <person name="Ramesh M."/>
            <person name="Dasgupta S."/>
            <person name="Bhattacharya A."/>
            <person name="Kirsebom L.A."/>
        </authorList>
    </citation>
    <scope>NUCLEOTIDE SEQUENCE [LARGE SCALE GENOMIC DNA]</scope>
    <source>
        <strain evidence="1 2">DSM 43826</strain>
    </source>
</reference>
<accession>A0A0J6WH18</accession>
<evidence type="ECO:0000313" key="2">
    <source>
        <dbReference type="Proteomes" id="UP000036513"/>
    </source>
</evidence>
<evidence type="ECO:0000313" key="1">
    <source>
        <dbReference type="EMBL" id="KMO82525.1"/>
    </source>
</evidence>
<sequence length="231" mass="25762">MQPHKIKAKWCGAAAERADDREPIWRQIIADRCGGVRKLNPVDLPAPSLGTIEAAMSPEGQAGWGVDVTWPDTDTVRAEFYGDGYGPTAMTTRMRDGTVLDDRYVKFPGMFGAQPNPSWIRRFFGHGSWNADCILESKELLPHVVSCLVGGFDSLHVGSEGLPRWMSFVRLTPRSVFTFSSDLESKRATTYAFPITHYYPPNESTLSVEWVSNFLDAPVVGDHHLRQRSSC</sequence>
<comment type="caution">
    <text evidence="1">The sequence shown here is derived from an EMBL/GenBank/DDBJ whole genome shotgun (WGS) entry which is preliminary data.</text>
</comment>
<dbReference type="Proteomes" id="UP000036513">
    <property type="component" value="Unassembled WGS sequence"/>
</dbReference>
<dbReference type="PATRIC" id="fig|37916.4.peg.1027"/>
<gene>
    <name evidence="1" type="ORF">MCHLDSM_01148</name>
</gene>
<proteinExistence type="predicted"/>